<accession>A0A1D8IQ77</accession>
<dbReference type="Gene3D" id="1.20.120.330">
    <property type="entry name" value="Nucleotidyltransferases domain 2"/>
    <property type="match status" value="1"/>
</dbReference>
<evidence type="ECO:0000313" key="1">
    <source>
        <dbReference type="EMBL" id="AOU98658.1"/>
    </source>
</evidence>
<keyword evidence="2" id="KW-1185">Reference proteome</keyword>
<dbReference type="EMBL" id="CP017415">
    <property type="protein sequence ID" value="AOU98658.1"/>
    <property type="molecule type" value="Genomic_DNA"/>
</dbReference>
<proteinExistence type="predicted"/>
<gene>
    <name evidence="1" type="ORF">BI364_12430</name>
</gene>
<dbReference type="Proteomes" id="UP000095401">
    <property type="component" value="Chromosome"/>
</dbReference>
<sequence>MSGPLREEAERLSRLLALVAREDEHLLAVRQRLLDDDCVVSVARAEALLADTSGIDRLESFGAKFARMQDTVVDKLIPTLLRVAGEGVLAAIDNLGRMERLGLVESADDWIEMRRLRNRLVHEYIEHPADLAQALGRACRFTYVMHDDWLRIRQYAAEHLHVDA</sequence>
<dbReference type="SUPFAM" id="SSF81593">
    <property type="entry name" value="Nucleotidyltransferase substrate binding subunit/domain"/>
    <property type="match status" value="1"/>
</dbReference>
<dbReference type="RefSeq" id="WP_070079018.1">
    <property type="nucleotide sequence ID" value="NZ_CP017415.1"/>
</dbReference>
<dbReference type="KEGG" id="aprs:BI364_12430"/>
<evidence type="ECO:0008006" key="3">
    <source>
        <dbReference type="Google" id="ProtNLM"/>
    </source>
</evidence>
<dbReference type="AlphaFoldDB" id="A0A1D8IQ77"/>
<name>A0A1D8IQ77_9GAMM</name>
<evidence type="ECO:0000313" key="2">
    <source>
        <dbReference type="Proteomes" id="UP000095401"/>
    </source>
</evidence>
<organism evidence="1 2">
    <name type="scientific">Acidihalobacter yilgarnensis</name>
    <dbReference type="NCBI Taxonomy" id="2819280"/>
    <lineage>
        <taxon>Bacteria</taxon>
        <taxon>Pseudomonadati</taxon>
        <taxon>Pseudomonadota</taxon>
        <taxon>Gammaproteobacteria</taxon>
        <taxon>Chromatiales</taxon>
        <taxon>Ectothiorhodospiraceae</taxon>
        <taxon>Acidihalobacter</taxon>
    </lineage>
</organism>
<protein>
    <recommendedName>
        <fullName evidence="3">DUF86 domain-containing protein</fullName>
    </recommendedName>
</protein>
<reference evidence="2" key="1">
    <citation type="submission" date="2016-09" db="EMBL/GenBank/DDBJ databases">
        <title>Acidihalobacter prosperus F5.</title>
        <authorList>
            <person name="Khaleque H.N."/>
            <person name="Ramsay J.P."/>
            <person name="Kaksonen A.H."/>
            <person name="Boxall N.J."/>
            <person name="Watkin E.L.J."/>
        </authorList>
    </citation>
    <scope>NUCLEOTIDE SEQUENCE [LARGE SCALE GENOMIC DNA]</scope>
    <source>
        <strain evidence="2">F5</strain>
    </source>
</reference>